<comment type="caution">
    <text evidence="1">The sequence shown here is derived from an EMBL/GenBank/DDBJ whole genome shotgun (WGS) entry which is preliminary data.</text>
</comment>
<dbReference type="EMBL" id="BAAARV010000083">
    <property type="protein sequence ID" value="GAA2377677.1"/>
    <property type="molecule type" value="Genomic_DNA"/>
</dbReference>
<name>A0ABP5UDU1_9ACTN</name>
<proteinExistence type="predicted"/>
<dbReference type="Proteomes" id="UP001501444">
    <property type="component" value="Unassembled WGS sequence"/>
</dbReference>
<gene>
    <name evidence="1" type="ORF">GCM10010170_082950</name>
</gene>
<reference evidence="2" key="1">
    <citation type="journal article" date="2019" name="Int. J. Syst. Evol. Microbiol.">
        <title>The Global Catalogue of Microorganisms (GCM) 10K type strain sequencing project: providing services to taxonomists for standard genome sequencing and annotation.</title>
        <authorList>
            <consortium name="The Broad Institute Genomics Platform"/>
            <consortium name="The Broad Institute Genome Sequencing Center for Infectious Disease"/>
            <person name="Wu L."/>
            <person name="Ma J."/>
        </authorList>
    </citation>
    <scope>NUCLEOTIDE SEQUENCE [LARGE SCALE GENOMIC DNA]</scope>
    <source>
        <strain evidence="2">JCM 3272</strain>
    </source>
</reference>
<evidence type="ECO:0000313" key="2">
    <source>
        <dbReference type="Proteomes" id="UP001501444"/>
    </source>
</evidence>
<evidence type="ECO:0000313" key="1">
    <source>
        <dbReference type="EMBL" id="GAA2377677.1"/>
    </source>
</evidence>
<accession>A0ABP5UDU1</accession>
<sequence>MAATRGAKIGITLVALVLILIGVLAVVDRIAVGVAEDRIKQETKTQLAANDVTYQGEPDVKVTGFPFLTQVIAGEYKKITIKLDKPQVNDVKLDTLTVEARSVKADAMDLINGKGDVTAGVVSGNASMSWENVRPLLEVAGLPAAADPSQVDLSVVNNKIEMRVPVTFQGISVTIVARGSMIVETGKVRLKLESVTTDKGNLPAQVNQLIKQYQNRLQITVKLPGLPYNLVVNSVTTTDAGLLITASAADVKLTGQ</sequence>
<dbReference type="InterPro" id="IPR021373">
    <property type="entry name" value="DUF2993"/>
</dbReference>
<dbReference type="Pfam" id="PF11209">
    <property type="entry name" value="LmeA"/>
    <property type="match status" value="1"/>
</dbReference>
<dbReference type="RefSeq" id="WP_344618136.1">
    <property type="nucleotide sequence ID" value="NZ_BAAARV010000083.1"/>
</dbReference>
<evidence type="ECO:0008006" key="3">
    <source>
        <dbReference type="Google" id="ProtNLM"/>
    </source>
</evidence>
<keyword evidence="2" id="KW-1185">Reference proteome</keyword>
<protein>
    <recommendedName>
        <fullName evidence="3">DUF2993 domain-containing protein</fullName>
    </recommendedName>
</protein>
<organism evidence="1 2">
    <name type="scientific">Dactylosporangium salmoneum</name>
    <dbReference type="NCBI Taxonomy" id="53361"/>
    <lineage>
        <taxon>Bacteria</taxon>
        <taxon>Bacillati</taxon>
        <taxon>Actinomycetota</taxon>
        <taxon>Actinomycetes</taxon>
        <taxon>Micromonosporales</taxon>
        <taxon>Micromonosporaceae</taxon>
        <taxon>Dactylosporangium</taxon>
    </lineage>
</organism>